<dbReference type="Proteomes" id="UP001565927">
    <property type="component" value="Unassembled WGS sequence"/>
</dbReference>
<evidence type="ECO:0000313" key="3">
    <source>
        <dbReference type="Proteomes" id="UP001565927"/>
    </source>
</evidence>
<organism evidence="2 3">
    <name type="scientific">Kineococcus halophytocola</name>
    <dbReference type="NCBI Taxonomy" id="3234027"/>
    <lineage>
        <taxon>Bacteria</taxon>
        <taxon>Bacillati</taxon>
        <taxon>Actinomycetota</taxon>
        <taxon>Actinomycetes</taxon>
        <taxon>Kineosporiales</taxon>
        <taxon>Kineosporiaceae</taxon>
        <taxon>Kineococcus</taxon>
    </lineage>
</organism>
<feature type="compositionally biased region" description="Basic and acidic residues" evidence="1">
    <location>
        <begin position="70"/>
        <end position="82"/>
    </location>
</feature>
<evidence type="ECO:0000256" key="1">
    <source>
        <dbReference type="SAM" id="MobiDB-lite"/>
    </source>
</evidence>
<feature type="compositionally biased region" description="Basic and acidic residues" evidence="1">
    <location>
        <begin position="44"/>
        <end position="55"/>
    </location>
</feature>
<dbReference type="EMBL" id="JBGFTU010000010">
    <property type="protein sequence ID" value="MEZ0165181.1"/>
    <property type="molecule type" value="Genomic_DNA"/>
</dbReference>
<evidence type="ECO:0000313" key="2">
    <source>
        <dbReference type="EMBL" id="MEZ0165181.1"/>
    </source>
</evidence>
<accession>A0ABV4H0U4</accession>
<proteinExistence type="predicted"/>
<name>A0ABV4H0U4_9ACTN</name>
<keyword evidence="3" id="KW-1185">Reference proteome</keyword>
<dbReference type="RefSeq" id="WP_370441405.1">
    <property type="nucleotide sequence ID" value="NZ_JBGFTU010000010.1"/>
</dbReference>
<feature type="region of interest" description="Disordered" evidence="1">
    <location>
        <begin position="39"/>
        <end position="118"/>
    </location>
</feature>
<reference evidence="2 3" key="1">
    <citation type="submission" date="2024-07" db="EMBL/GenBank/DDBJ databases">
        <authorList>
            <person name="Thanompreechachai J."/>
            <person name="Duangmal K."/>
        </authorList>
    </citation>
    <scope>NUCLEOTIDE SEQUENCE [LARGE SCALE GENOMIC DNA]</scope>
    <source>
        <strain evidence="2 3">LSe6-4</strain>
    </source>
</reference>
<gene>
    <name evidence="2" type="ORF">AB2L27_10450</name>
</gene>
<sequence length="118" mass="12440">MAGAVLAAVTAQVPDVDPDATRDWDAEFWSLVAGFDVPTGTVTRRHDDEDGDGVRFVRPHHRTPPGRWPEVVRRPAGRERSPPHPCGPAGPADGAGTGPAPGRAGRRCAGRPPRCPGP</sequence>
<protein>
    <submittedName>
        <fullName evidence="2">Uncharacterized protein</fullName>
    </submittedName>
</protein>
<comment type="caution">
    <text evidence="2">The sequence shown here is derived from an EMBL/GenBank/DDBJ whole genome shotgun (WGS) entry which is preliminary data.</text>
</comment>